<protein>
    <submittedName>
        <fullName evidence="1">Uncharacterized protein</fullName>
    </submittedName>
</protein>
<evidence type="ECO:0000313" key="2">
    <source>
        <dbReference type="Proteomes" id="UP000558475"/>
    </source>
</evidence>
<evidence type="ECO:0000313" key="1">
    <source>
        <dbReference type="EMBL" id="NKW11335.1"/>
    </source>
</evidence>
<dbReference type="AlphaFoldDB" id="A0A7X6FUH7"/>
<reference evidence="1 2" key="1">
    <citation type="submission" date="2020-04" db="EMBL/GenBank/DDBJ databases">
        <title>Whole genome sequencing of clinical and environmental type strains of Ochrobactrum.</title>
        <authorList>
            <person name="Dharne M."/>
        </authorList>
    </citation>
    <scope>NUCLEOTIDE SEQUENCE [LARGE SCALE GENOMIC DNA]</scope>
    <source>
        <strain evidence="1 2">DSM 13340</strain>
    </source>
</reference>
<sequence>MTRTNIEKLVIPYDTEKFLLELIKDDDTPDMAFNRNISVSLDDVVRLHYYRMLLDDVDNDTKVWQGFAVEQMLSFHRDFVCSLSDMLKILDAKDVSDLDGTYATENPRICIRQSSNI</sequence>
<proteinExistence type="predicted"/>
<organism evidence="1 2">
    <name type="scientific">Brucella tritici</name>
    <dbReference type="NCBI Taxonomy" id="94626"/>
    <lineage>
        <taxon>Bacteria</taxon>
        <taxon>Pseudomonadati</taxon>
        <taxon>Pseudomonadota</taxon>
        <taxon>Alphaproteobacteria</taxon>
        <taxon>Hyphomicrobiales</taxon>
        <taxon>Brucellaceae</taxon>
        <taxon>Brucella/Ochrobactrum group</taxon>
        <taxon>Brucella</taxon>
    </lineage>
</organism>
<dbReference type="Proteomes" id="UP000558475">
    <property type="component" value="Unassembled WGS sequence"/>
</dbReference>
<dbReference type="EMBL" id="JAAXZB010000005">
    <property type="protein sequence ID" value="NKW11335.1"/>
    <property type="molecule type" value="Genomic_DNA"/>
</dbReference>
<gene>
    <name evidence="1" type="ORF">HGG76_27440</name>
</gene>
<comment type="caution">
    <text evidence="1">The sequence shown here is derived from an EMBL/GenBank/DDBJ whole genome shotgun (WGS) entry which is preliminary data.</text>
</comment>
<name>A0A7X6FUH7_9HYPH</name>
<accession>A0A7X6FUH7</accession>